<sequence length="332" mass="39956">MVKVSIIIPVYNPGKLFEKCIDSALNQTLKDIEVICINDGSIDGSIDILNENTDFRLKIFNQKNQGAGKARNKGIDEASGEFIIFLDADDWIENDMCEKLYSHAKRLNCDLVLFDTIWYFKNNKKNHVQYFNENIVEKDFIFNHDFVKDKIVNPNLGVIWSKFYKTSLIKENKIRFSTYKIYNDVVFHFKSMLKAERISYYSETFYHYTKTNQASLQNSFRWGKYESLWFYVMLEIRDFLEENNLIEDFKDEFVNYSMKSFKNKLDWTQKDYQEEYFSKIKFFYETMNLKNNDLNKLPFDYYTFYIHVINCNDYEEFKQMQDVFDGKKMVKT</sequence>
<feature type="domain" description="Glycosyltransferase 2-like" evidence="3">
    <location>
        <begin position="5"/>
        <end position="138"/>
    </location>
</feature>
<keyword evidence="1 4" id="KW-0328">Glycosyltransferase</keyword>
<comment type="caution">
    <text evidence="4">The sequence shown here is derived from an EMBL/GenBank/DDBJ whole genome shotgun (WGS) entry which is preliminary data.</text>
</comment>
<dbReference type="InterPro" id="IPR001173">
    <property type="entry name" value="Glyco_trans_2-like"/>
</dbReference>
<dbReference type="InterPro" id="IPR029044">
    <property type="entry name" value="Nucleotide-diphossugar_trans"/>
</dbReference>
<accession>A0A162FHX6</accession>
<dbReference type="Proteomes" id="UP000077428">
    <property type="component" value="Unassembled WGS sequence"/>
</dbReference>
<keyword evidence="5" id="KW-1185">Reference proteome</keyword>
<evidence type="ECO:0000313" key="5">
    <source>
        <dbReference type="Proteomes" id="UP000077428"/>
    </source>
</evidence>
<evidence type="ECO:0000256" key="2">
    <source>
        <dbReference type="ARBA" id="ARBA00022679"/>
    </source>
</evidence>
<proteinExistence type="predicted"/>
<evidence type="ECO:0000259" key="3">
    <source>
        <dbReference type="Pfam" id="PF00535"/>
    </source>
</evidence>
<evidence type="ECO:0000256" key="1">
    <source>
        <dbReference type="ARBA" id="ARBA00022676"/>
    </source>
</evidence>
<dbReference type="GO" id="GO:0016757">
    <property type="term" value="F:glycosyltransferase activity"/>
    <property type="evidence" value="ECO:0007669"/>
    <property type="project" value="UniProtKB-KW"/>
</dbReference>
<dbReference type="OrthoDB" id="46222at2157"/>
<dbReference type="AlphaFoldDB" id="A0A162FHX6"/>
<dbReference type="PANTHER" id="PTHR22916">
    <property type="entry name" value="GLYCOSYLTRANSFERASE"/>
    <property type="match status" value="1"/>
</dbReference>
<reference evidence="5" key="1">
    <citation type="journal article" date="2016" name="Genome Announc.">
        <title>Draft Genome Sequences of Methanobrevibacter curvatus DSM11111, Methanobrevibacter cuticularis DSM11139, Methanobrevibacter filiformis DSM11501, and Methanobrevibacter oralis DSM7256.</title>
        <authorList>
            <person name="Poehlein A."/>
            <person name="Seedorf H."/>
        </authorList>
    </citation>
    <scope>NUCLEOTIDE SEQUENCE [LARGE SCALE GENOMIC DNA]</scope>
    <source>
        <strain evidence="5">DSM 7256 / JCM 30027 / ZR</strain>
    </source>
</reference>
<dbReference type="PANTHER" id="PTHR22916:SF51">
    <property type="entry name" value="GLYCOSYLTRANSFERASE EPSH-RELATED"/>
    <property type="match status" value="1"/>
</dbReference>
<organism evidence="4 5">
    <name type="scientific">Methanobrevibacter oralis</name>
    <dbReference type="NCBI Taxonomy" id="66851"/>
    <lineage>
        <taxon>Archaea</taxon>
        <taxon>Methanobacteriati</taxon>
        <taxon>Methanobacteriota</taxon>
        <taxon>Methanomada group</taxon>
        <taxon>Methanobacteria</taxon>
        <taxon>Methanobacteriales</taxon>
        <taxon>Methanobacteriaceae</taxon>
        <taxon>Methanobrevibacter</taxon>
    </lineage>
</organism>
<dbReference type="Gene3D" id="3.90.550.10">
    <property type="entry name" value="Spore Coat Polysaccharide Biosynthesis Protein SpsA, Chain A"/>
    <property type="match status" value="1"/>
</dbReference>
<dbReference type="RefSeq" id="WP_042691614.1">
    <property type="nucleotide sequence ID" value="NZ_CABMAB010000002.1"/>
</dbReference>
<dbReference type="Pfam" id="PF00535">
    <property type="entry name" value="Glycos_transf_2"/>
    <property type="match status" value="1"/>
</dbReference>
<dbReference type="SUPFAM" id="SSF53448">
    <property type="entry name" value="Nucleotide-diphospho-sugar transferases"/>
    <property type="match status" value="1"/>
</dbReference>
<dbReference type="EMBL" id="LWMU01000125">
    <property type="protein sequence ID" value="KZX10220.1"/>
    <property type="molecule type" value="Genomic_DNA"/>
</dbReference>
<dbReference type="CDD" id="cd00761">
    <property type="entry name" value="Glyco_tranf_GTA_type"/>
    <property type="match status" value="1"/>
</dbReference>
<keyword evidence="2 4" id="KW-0808">Transferase</keyword>
<dbReference type="PATRIC" id="fig|66851.6.peg.2120"/>
<gene>
    <name evidence="4" type="primary">epsH_6</name>
    <name evidence="4" type="ORF">MBORA_19350</name>
</gene>
<name>A0A162FHX6_METOA</name>
<dbReference type="EC" id="2.4.-.-" evidence="4"/>
<dbReference type="STRING" id="66851.MBORA_19350"/>
<protein>
    <submittedName>
        <fullName evidence="4">Glycosyltransferase EpsH</fullName>
        <ecNumber evidence="4">2.4.-.-</ecNumber>
    </submittedName>
</protein>
<evidence type="ECO:0000313" key="4">
    <source>
        <dbReference type="EMBL" id="KZX10220.1"/>
    </source>
</evidence>